<protein>
    <submittedName>
        <fullName evidence="11">Cation:proton antiporter</fullName>
    </submittedName>
</protein>
<comment type="caution">
    <text evidence="11">The sequence shown here is derived from an EMBL/GenBank/DDBJ whole genome shotgun (WGS) entry which is preliminary data.</text>
</comment>
<feature type="domain" description="MrpA C-terminal/MbhD" evidence="9">
    <location>
        <begin position="24"/>
        <end position="84"/>
    </location>
</feature>
<dbReference type="Proteomes" id="UP001161390">
    <property type="component" value="Unassembled WGS sequence"/>
</dbReference>
<dbReference type="InterPro" id="IPR025383">
    <property type="entry name" value="MrpA_C/MbhD"/>
</dbReference>
<feature type="transmembrane region" description="Helical" evidence="8">
    <location>
        <begin position="38"/>
        <end position="57"/>
    </location>
</feature>
<keyword evidence="6 8" id="KW-0472">Membrane</keyword>
<reference evidence="11" key="2">
    <citation type="submission" date="2023-01" db="EMBL/GenBank/DDBJ databases">
        <title>Draft genome sequence of Algimonas porphyrae strain NBRC 108216.</title>
        <authorList>
            <person name="Sun Q."/>
            <person name="Mori K."/>
        </authorList>
    </citation>
    <scope>NUCLEOTIDE SEQUENCE</scope>
    <source>
        <strain evidence="11">NBRC 108216</strain>
    </source>
</reference>
<evidence type="ECO:0000259" key="9">
    <source>
        <dbReference type="Pfam" id="PF13244"/>
    </source>
</evidence>
<feature type="transmembrane region" description="Helical" evidence="8">
    <location>
        <begin position="165"/>
        <end position="184"/>
    </location>
</feature>
<evidence type="ECO:0000256" key="3">
    <source>
        <dbReference type="ARBA" id="ARBA00022475"/>
    </source>
</evidence>
<evidence type="ECO:0000313" key="11">
    <source>
        <dbReference type="EMBL" id="GLQ19682.1"/>
    </source>
</evidence>
<keyword evidence="2" id="KW-0813">Transport</keyword>
<gene>
    <name evidence="11" type="ORF">GCM10007854_06370</name>
</gene>
<evidence type="ECO:0000259" key="10">
    <source>
        <dbReference type="Pfam" id="PF20501"/>
    </source>
</evidence>
<evidence type="ECO:0000256" key="5">
    <source>
        <dbReference type="ARBA" id="ARBA00022989"/>
    </source>
</evidence>
<feature type="transmembrane region" description="Helical" evidence="8">
    <location>
        <begin position="12"/>
        <end position="33"/>
    </location>
</feature>
<dbReference type="InterPro" id="IPR050616">
    <property type="entry name" value="CPA3_Na-H_Antiporter_A"/>
</dbReference>
<dbReference type="PANTHER" id="PTHR43373:SF1">
    <property type="entry name" value="NA(+)_H(+) ANTIPORTER SUBUNIT A"/>
    <property type="match status" value="1"/>
</dbReference>
<dbReference type="PANTHER" id="PTHR43373">
    <property type="entry name" value="NA(+)/H(+) ANTIPORTER SUBUNIT"/>
    <property type="match status" value="1"/>
</dbReference>
<dbReference type="Pfam" id="PF13244">
    <property type="entry name" value="MbhD"/>
    <property type="match status" value="1"/>
</dbReference>
<evidence type="ECO:0000256" key="2">
    <source>
        <dbReference type="ARBA" id="ARBA00022448"/>
    </source>
</evidence>
<feature type="region of interest" description="Disordered" evidence="7">
    <location>
        <begin position="198"/>
        <end position="245"/>
    </location>
</feature>
<feature type="transmembrane region" description="Helical" evidence="8">
    <location>
        <begin position="99"/>
        <end position="117"/>
    </location>
</feature>
<evidence type="ECO:0000256" key="6">
    <source>
        <dbReference type="ARBA" id="ARBA00023136"/>
    </source>
</evidence>
<dbReference type="InterPro" id="IPR046806">
    <property type="entry name" value="MrpA_C/MbhE"/>
</dbReference>
<name>A0ABQ5UY89_9PROT</name>
<proteinExistence type="predicted"/>
<sequence length="245" mass="25353">MPILAVPTSPLISTLLLDIGLLTLLVIVAFAIVRMRSLFAIVMLQGVFSLVAAAWFVTLDAVDVAFTEAAVGAGVSTVLMLAAMLLADRESTPVPMSRQWGPLAVVLVAGTALMYAVPDLPAYGDADSPANSYVGTDYLAKTVTEVDIPNVVTAVLASYRGYDTFGEAVVIFAAGLGVLLLLGLNGNAGQFRAQVKGQRLSDPHAPPGATSADTQTVTSPAPANPPGRKRRKHPPSVTQIGEGGS</sequence>
<evidence type="ECO:0000256" key="4">
    <source>
        <dbReference type="ARBA" id="ARBA00022692"/>
    </source>
</evidence>
<accession>A0ABQ5UY89</accession>
<organism evidence="11 12">
    <name type="scientific">Algimonas porphyrae</name>
    <dbReference type="NCBI Taxonomy" id="1128113"/>
    <lineage>
        <taxon>Bacteria</taxon>
        <taxon>Pseudomonadati</taxon>
        <taxon>Pseudomonadota</taxon>
        <taxon>Alphaproteobacteria</taxon>
        <taxon>Maricaulales</taxon>
        <taxon>Robiginitomaculaceae</taxon>
        <taxon>Algimonas</taxon>
    </lineage>
</organism>
<dbReference type="Pfam" id="PF20501">
    <property type="entry name" value="MbhE"/>
    <property type="match status" value="1"/>
</dbReference>
<reference evidence="11" key="1">
    <citation type="journal article" date="2014" name="Int. J. Syst. Evol. Microbiol.">
        <title>Complete genome of a new Firmicutes species belonging to the dominant human colonic microbiota ('Ruminococcus bicirculans') reveals two chromosomes and a selective capacity to utilize plant glucans.</title>
        <authorList>
            <consortium name="NISC Comparative Sequencing Program"/>
            <person name="Wegmann U."/>
            <person name="Louis P."/>
            <person name="Goesmann A."/>
            <person name="Henrissat B."/>
            <person name="Duncan S.H."/>
            <person name="Flint H.J."/>
        </authorList>
    </citation>
    <scope>NUCLEOTIDE SEQUENCE</scope>
    <source>
        <strain evidence="11">NBRC 108216</strain>
    </source>
</reference>
<evidence type="ECO:0000256" key="1">
    <source>
        <dbReference type="ARBA" id="ARBA00004651"/>
    </source>
</evidence>
<feature type="transmembrane region" description="Helical" evidence="8">
    <location>
        <begin position="69"/>
        <end position="87"/>
    </location>
</feature>
<evidence type="ECO:0000313" key="12">
    <source>
        <dbReference type="Proteomes" id="UP001161390"/>
    </source>
</evidence>
<keyword evidence="3" id="KW-1003">Cell membrane</keyword>
<keyword evidence="12" id="KW-1185">Reference proteome</keyword>
<dbReference type="NCBIfam" id="NF009159">
    <property type="entry name" value="PRK12504.1"/>
    <property type="match status" value="1"/>
</dbReference>
<feature type="domain" description="MrpA C-terminal/MbhE" evidence="10">
    <location>
        <begin position="122"/>
        <end position="182"/>
    </location>
</feature>
<evidence type="ECO:0000256" key="8">
    <source>
        <dbReference type="SAM" id="Phobius"/>
    </source>
</evidence>
<dbReference type="RefSeq" id="WP_284369537.1">
    <property type="nucleotide sequence ID" value="NZ_BSNJ01000001.1"/>
</dbReference>
<comment type="subcellular location">
    <subcellularLocation>
        <location evidence="1">Cell membrane</location>
        <topology evidence="1">Multi-pass membrane protein</topology>
    </subcellularLocation>
</comment>
<dbReference type="EMBL" id="BSNJ01000001">
    <property type="protein sequence ID" value="GLQ19682.1"/>
    <property type="molecule type" value="Genomic_DNA"/>
</dbReference>
<feature type="compositionally biased region" description="Polar residues" evidence="7">
    <location>
        <begin position="211"/>
        <end position="221"/>
    </location>
</feature>
<evidence type="ECO:0000256" key="7">
    <source>
        <dbReference type="SAM" id="MobiDB-lite"/>
    </source>
</evidence>
<keyword evidence="4 8" id="KW-0812">Transmembrane</keyword>
<keyword evidence="5 8" id="KW-1133">Transmembrane helix</keyword>